<comment type="caution">
    <text evidence="2">The sequence shown here is derived from an EMBL/GenBank/DDBJ whole genome shotgun (WGS) entry which is preliminary data.</text>
</comment>
<accession>A0A397V231</accession>
<dbReference type="OrthoDB" id="10550582at2759"/>
<sequence>MAKEEKDEVYVHIKKVEKQIYDIFKEYERINNNFSAQWYYPIKIKILNGKFKGMLANFQEFFNHKRKENPQIDDYLNQQEKLQSTSTEEEEEIRSHHTFSSEDIEEINKPWGSQFINLNEEMK</sequence>
<gene>
    <name evidence="2" type="ORF">C2G38_2320654</name>
</gene>
<name>A0A397V231_9GLOM</name>
<reference evidence="2 3" key="1">
    <citation type="submission" date="2018-06" db="EMBL/GenBank/DDBJ databases">
        <title>Comparative genomics reveals the genomic features of Rhizophagus irregularis, R. cerebriforme, R. diaphanum and Gigaspora rosea, and their symbiotic lifestyle signature.</title>
        <authorList>
            <person name="Morin E."/>
            <person name="San Clemente H."/>
            <person name="Chen E.C.H."/>
            <person name="De La Providencia I."/>
            <person name="Hainaut M."/>
            <person name="Kuo A."/>
            <person name="Kohler A."/>
            <person name="Murat C."/>
            <person name="Tang N."/>
            <person name="Roy S."/>
            <person name="Loubradou J."/>
            <person name="Henrissat B."/>
            <person name="Grigoriev I.V."/>
            <person name="Corradi N."/>
            <person name="Roux C."/>
            <person name="Martin F.M."/>
        </authorList>
    </citation>
    <scope>NUCLEOTIDE SEQUENCE [LARGE SCALE GENOMIC DNA]</scope>
    <source>
        <strain evidence="2 3">DAOM 194757</strain>
    </source>
</reference>
<dbReference type="AlphaFoldDB" id="A0A397V231"/>
<dbReference type="EMBL" id="QKWP01000774">
    <property type="protein sequence ID" value="RIB15069.1"/>
    <property type="molecule type" value="Genomic_DNA"/>
</dbReference>
<feature type="region of interest" description="Disordered" evidence="1">
    <location>
        <begin position="69"/>
        <end position="101"/>
    </location>
</feature>
<evidence type="ECO:0000313" key="3">
    <source>
        <dbReference type="Proteomes" id="UP000266673"/>
    </source>
</evidence>
<evidence type="ECO:0000313" key="2">
    <source>
        <dbReference type="EMBL" id="RIB15069.1"/>
    </source>
</evidence>
<proteinExistence type="predicted"/>
<evidence type="ECO:0000256" key="1">
    <source>
        <dbReference type="SAM" id="MobiDB-lite"/>
    </source>
</evidence>
<protein>
    <submittedName>
        <fullName evidence="2">Uncharacterized protein</fullName>
    </submittedName>
</protein>
<keyword evidence="3" id="KW-1185">Reference proteome</keyword>
<organism evidence="2 3">
    <name type="scientific">Gigaspora rosea</name>
    <dbReference type="NCBI Taxonomy" id="44941"/>
    <lineage>
        <taxon>Eukaryota</taxon>
        <taxon>Fungi</taxon>
        <taxon>Fungi incertae sedis</taxon>
        <taxon>Mucoromycota</taxon>
        <taxon>Glomeromycotina</taxon>
        <taxon>Glomeromycetes</taxon>
        <taxon>Diversisporales</taxon>
        <taxon>Gigasporaceae</taxon>
        <taxon>Gigaspora</taxon>
    </lineage>
</organism>
<dbReference type="Proteomes" id="UP000266673">
    <property type="component" value="Unassembled WGS sequence"/>
</dbReference>